<feature type="transmembrane region" description="Helical" evidence="1">
    <location>
        <begin position="7"/>
        <end position="31"/>
    </location>
</feature>
<feature type="transmembrane region" description="Helical" evidence="1">
    <location>
        <begin position="37"/>
        <end position="64"/>
    </location>
</feature>
<dbReference type="Proteomes" id="UP000704068">
    <property type="component" value="Unassembled WGS sequence"/>
</dbReference>
<dbReference type="RefSeq" id="WP_303764174.1">
    <property type="nucleotide sequence ID" value="NZ_JABZGR010000018.1"/>
</dbReference>
<evidence type="ECO:0000313" key="3">
    <source>
        <dbReference type="Proteomes" id="UP000704068"/>
    </source>
</evidence>
<dbReference type="EMBL" id="JABZGR010000018">
    <property type="protein sequence ID" value="MBF0970627.1"/>
    <property type="molecule type" value="Genomic_DNA"/>
</dbReference>
<proteinExistence type="predicted"/>
<sequence>MKDYPKWLLALAFLNIIPVFLSVFFLFGGLFKASSSWGAFIGLLIYLLVNLLWILPIVAFFIGLNDYRRGFQKRGTAILVLGNLLTLLDILFIL</sequence>
<organism evidence="2 3">
    <name type="scientific">Alloprevotella tannerae</name>
    <dbReference type="NCBI Taxonomy" id="76122"/>
    <lineage>
        <taxon>Bacteria</taxon>
        <taxon>Pseudomonadati</taxon>
        <taxon>Bacteroidota</taxon>
        <taxon>Bacteroidia</taxon>
        <taxon>Bacteroidales</taxon>
        <taxon>Prevotellaceae</taxon>
        <taxon>Alloprevotella</taxon>
    </lineage>
</organism>
<protein>
    <submittedName>
        <fullName evidence="2">Uncharacterized protein</fullName>
    </submittedName>
</protein>
<keyword evidence="1" id="KW-1133">Transmembrane helix</keyword>
<name>A0A929RZB9_9BACT</name>
<evidence type="ECO:0000313" key="2">
    <source>
        <dbReference type="EMBL" id="MBF0970627.1"/>
    </source>
</evidence>
<keyword evidence="1" id="KW-0812">Transmembrane</keyword>
<feature type="transmembrane region" description="Helical" evidence="1">
    <location>
        <begin position="76"/>
        <end position="93"/>
    </location>
</feature>
<dbReference type="AlphaFoldDB" id="A0A929RZB9"/>
<accession>A0A929RZB9</accession>
<gene>
    <name evidence="2" type="ORF">HXK21_06245</name>
</gene>
<comment type="caution">
    <text evidence="2">The sequence shown here is derived from an EMBL/GenBank/DDBJ whole genome shotgun (WGS) entry which is preliminary data.</text>
</comment>
<keyword evidence="1" id="KW-0472">Membrane</keyword>
<reference evidence="2" key="1">
    <citation type="submission" date="2020-04" db="EMBL/GenBank/DDBJ databases">
        <title>Deep metagenomics examines the oral microbiome during advanced dental caries in children, revealing novel taxa and co-occurrences with host molecules.</title>
        <authorList>
            <person name="Baker J.L."/>
            <person name="Morton J.T."/>
            <person name="Dinis M."/>
            <person name="Alvarez R."/>
            <person name="Tran N.C."/>
            <person name="Knight R."/>
            <person name="Edlund A."/>
        </authorList>
    </citation>
    <scope>NUCLEOTIDE SEQUENCE</scope>
    <source>
        <strain evidence="2">JCVI_34_bin.1</strain>
    </source>
</reference>
<evidence type="ECO:0000256" key="1">
    <source>
        <dbReference type="SAM" id="Phobius"/>
    </source>
</evidence>